<evidence type="ECO:0000256" key="7">
    <source>
        <dbReference type="ARBA" id="ARBA00022989"/>
    </source>
</evidence>
<evidence type="ECO:0000256" key="9">
    <source>
        <dbReference type="SAM" id="Phobius"/>
    </source>
</evidence>
<evidence type="ECO:0000256" key="2">
    <source>
        <dbReference type="ARBA" id="ARBA00005814"/>
    </source>
</evidence>
<evidence type="ECO:0000256" key="8">
    <source>
        <dbReference type="ARBA" id="ARBA00023136"/>
    </source>
</evidence>
<dbReference type="InterPro" id="IPR003593">
    <property type="entry name" value="AAA+_ATPase"/>
</dbReference>
<dbReference type="PANTHER" id="PTHR48041">
    <property type="entry name" value="ABC TRANSPORTER G FAMILY MEMBER 28"/>
    <property type="match status" value="1"/>
</dbReference>
<comment type="subcellular location">
    <subcellularLocation>
        <location evidence="1">Membrane</location>
        <topology evidence="1">Multi-pass membrane protein</topology>
    </subcellularLocation>
</comment>
<proteinExistence type="inferred from homology"/>
<dbReference type="PROSITE" id="PS50893">
    <property type="entry name" value="ABC_TRANSPORTER_2"/>
    <property type="match status" value="1"/>
</dbReference>
<dbReference type="Pfam" id="PF00005">
    <property type="entry name" value="ABC_tran"/>
    <property type="match status" value="1"/>
</dbReference>
<dbReference type="PANTHER" id="PTHR48041:SF113">
    <property type="entry name" value="ATP-BINDING CASSETTE SUB-FAMILY G MEMBER 5"/>
    <property type="match status" value="1"/>
</dbReference>
<keyword evidence="4 9" id="KW-0812">Transmembrane</keyword>
<accession>A0AAF5PWD2</accession>
<dbReference type="InterPro" id="IPR027417">
    <property type="entry name" value="P-loop_NTPase"/>
</dbReference>
<dbReference type="GO" id="GO:0042626">
    <property type="term" value="F:ATPase-coupled transmembrane transporter activity"/>
    <property type="evidence" value="ECO:0007669"/>
    <property type="project" value="TreeGrafter"/>
</dbReference>
<evidence type="ECO:0000256" key="5">
    <source>
        <dbReference type="ARBA" id="ARBA00022741"/>
    </source>
</evidence>
<dbReference type="InterPro" id="IPR003439">
    <property type="entry name" value="ABC_transporter-like_ATP-bd"/>
</dbReference>
<feature type="transmembrane region" description="Helical" evidence="9">
    <location>
        <begin position="523"/>
        <end position="542"/>
    </location>
</feature>
<feature type="transmembrane region" description="Helical" evidence="9">
    <location>
        <begin position="346"/>
        <end position="368"/>
    </location>
</feature>
<protein>
    <recommendedName>
        <fullName evidence="10">ABC transporter domain-containing protein</fullName>
    </recommendedName>
</protein>
<organism evidence="11 12">
    <name type="scientific">Wuchereria bancrofti</name>
    <dbReference type="NCBI Taxonomy" id="6293"/>
    <lineage>
        <taxon>Eukaryota</taxon>
        <taxon>Metazoa</taxon>
        <taxon>Ecdysozoa</taxon>
        <taxon>Nematoda</taxon>
        <taxon>Chromadorea</taxon>
        <taxon>Rhabditida</taxon>
        <taxon>Spirurina</taxon>
        <taxon>Spiruromorpha</taxon>
        <taxon>Filarioidea</taxon>
        <taxon>Onchocercidae</taxon>
        <taxon>Wuchereria</taxon>
    </lineage>
</organism>
<dbReference type="Proteomes" id="UP000093561">
    <property type="component" value="Unassembled WGS sequence"/>
</dbReference>
<keyword evidence="6" id="KW-0067">ATP-binding</keyword>
<feature type="transmembrane region" description="Helical" evidence="9">
    <location>
        <begin position="421"/>
        <end position="449"/>
    </location>
</feature>
<keyword evidence="5" id="KW-0547">Nucleotide-binding</keyword>
<dbReference type="AlphaFoldDB" id="A0AAF5PWD2"/>
<dbReference type="Gene3D" id="3.40.50.300">
    <property type="entry name" value="P-loop containing nucleotide triphosphate hydrolases"/>
    <property type="match status" value="1"/>
</dbReference>
<keyword evidence="8 9" id="KW-0472">Membrane</keyword>
<keyword evidence="3" id="KW-0813">Transport</keyword>
<evidence type="ECO:0000256" key="6">
    <source>
        <dbReference type="ARBA" id="ARBA00022840"/>
    </source>
</evidence>
<feature type="transmembrane region" description="Helical" evidence="9">
    <location>
        <begin position="461"/>
        <end position="482"/>
    </location>
</feature>
<dbReference type="GO" id="GO:0043190">
    <property type="term" value="C:ATP-binding cassette (ABC) transporter complex"/>
    <property type="evidence" value="ECO:0007669"/>
    <property type="project" value="TreeGrafter"/>
</dbReference>
<sequence length="616" mass="71539">MLDELYVFECRNVSSTCTLTPSKWYNYISPKVTAQFLKEISVLVQSGEIHGIIGNAGSGKTTLLKIIAGRCCGEFTGTITLNQQQLTRQMFDSICAFVNFNQALIETINIRAMLRFQARIMVCGLNDQEITERINLLLQEFDLIAYQNILIRDLNESARKRLLLCMHLISNPILIILDEPTTCINALNNYQLMYALSLHIKRTGAMVIIATRTLRSDLYQLLSRVTILFYGETIYSGTTQELPLYFCHIGFPCPINENPATYYLSLAMIDRETTERYQETQEQALKLIDLFKNSIDLQLHQLTSEVLHPIRLMKPLLFHGKPSCYYQFFILLQRSFCALNSSAHVVLLRLLLLPLLTLLICFCSDPFLTSDKWWSPQNKAALLVIYSTLFSIVSIFFTIFNESIIHGQSEQDITDGVYSKILSVLSFLFASAPNDLLAFTSSILIISFWHFYLNWNYIWNLALPLWCCYQYFKILVLIVIFYTKNAEFTATFLIEFCFGSVICAGSFFVAPRTFLSTNDWRHMLMYINFYRYLLSFINFKFINGTKAGDCIFDNTEMINNKPMEQFCRWTNGTMFLNEYYPENWDYSMEIFNYYFIILFVIIIAIISLLCFKFNKR</sequence>
<dbReference type="SMART" id="SM00382">
    <property type="entry name" value="AAA"/>
    <property type="match status" value="1"/>
</dbReference>
<reference evidence="11" key="1">
    <citation type="submission" date="2015-03" db="EMBL/GenBank/DDBJ databases">
        <title>Wuchereria bancrofti Genome Sequencing Papua New Guinea Strain.</title>
        <authorList>
            <person name="Small S.T."/>
            <person name="Serre D."/>
            <person name="Zimmerman P.A."/>
        </authorList>
    </citation>
    <scope>NUCLEOTIDE SEQUENCE [LARGE SCALE GENOMIC DNA]</scope>
    <source>
        <strain evidence="11">pt0022</strain>
    </source>
</reference>
<evidence type="ECO:0000256" key="4">
    <source>
        <dbReference type="ARBA" id="ARBA00022692"/>
    </source>
</evidence>
<evidence type="ECO:0000256" key="1">
    <source>
        <dbReference type="ARBA" id="ARBA00004141"/>
    </source>
</evidence>
<dbReference type="SUPFAM" id="SSF52540">
    <property type="entry name" value="P-loop containing nucleoside triphosphate hydrolases"/>
    <property type="match status" value="1"/>
</dbReference>
<dbReference type="GO" id="GO:0016887">
    <property type="term" value="F:ATP hydrolysis activity"/>
    <property type="evidence" value="ECO:0007669"/>
    <property type="project" value="InterPro"/>
</dbReference>
<feature type="transmembrane region" description="Helical" evidence="9">
    <location>
        <begin position="380"/>
        <end position="401"/>
    </location>
</feature>
<evidence type="ECO:0000313" key="11">
    <source>
        <dbReference type="Proteomes" id="UP000093561"/>
    </source>
</evidence>
<dbReference type="GO" id="GO:0005524">
    <property type="term" value="F:ATP binding"/>
    <property type="evidence" value="ECO:0007669"/>
    <property type="project" value="UniProtKB-KW"/>
</dbReference>
<feature type="domain" description="ABC transporter" evidence="10">
    <location>
        <begin position="8"/>
        <end position="255"/>
    </location>
</feature>
<dbReference type="InterPro" id="IPR050352">
    <property type="entry name" value="ABCG_transporters"/>
</dbReference>
<reference evidence="12" key="3">
    <citation type="submission" date="2024-02" db="UniProtKB">
        <authorList>
            <consortium name="WormBaseParasite"/>
        </authorList>
    </citation>
    <scope>IDENTIFICATION</scope>
    <source>
        <strain evidence="12">pt0022</strain>
    </source>
</reference>
<comment type="similarity">
    <text evidence="2">Belongs to the ABC transporter superfamily. ABCG family. Eye pigment precursor importer (TC 3.A.1.204) subfamily.</text>
</comment>
<dbReference type="WBParaSite" id="mrna-Wban_06531">
    <property type="protein sequence ID" value="mrna-Wban_06531"/>
    <property type="gene ID" value="Wban_06531"/>
</dbReference>
<feature type="transmembrane region" description="Helical" evidence="9">
    <location>
        <begin position="590"/>
        <end position="611"/>
    </location>
</feature>
<evidence type="ECO:0000313" key="12">
    <source>
        <dbReference type="WBParaSite" id="mrna-Wban_06531"/>
    </source>
</evidence>
<feature type="transmembrane region" description="Helical" evidence="9">
    <location>
        <begin position="488"/>
        <end position="511"/>
    </location>
</feature>
<name>A0AAF5PWD2_WUCBA</name>
<evidence type="ECO:0000256" key="3">
    <source>
        <dbReference type="ARBA" id="ARBA00022448"/>
    </source>
</evidence>
<reference evidence="11" key="2">
    <citation type="journal article" date="2016" name="Mol. Ecol.">
        <title>Population genomics of the filarial nematode parasite Wuchereria bancrofti from mosquitoes.</title>
        <authorList>
            <person name="Small S.T."/>
            <person name="Reimer L.J."/>
            <person name="Tisch D.J."/>
            <person name="King C.L."/>
            <person name="Christensen B.M."/>
            <person name="Siba P.M."/>
            <person name="Kazura J.W."/>
            <person name="Serre D."/>
            <person name="Zimmerman P.A."/>
        </authorList>
    </citation>
    <scope>NUCLEOTIDE SEQUENCE</scope>
    <source>
        <strain evidence="11">pt0022</strain>
    </source>
</reference>
<keyword evidence="7 9" id="KW-1133">Transmembrane helix</keyword>
<evidence type="ECO:0000259" key="10">
    <source>
        <dbReference type="PROSITE" id="PS50893"/>
    </source>
</evidence>